<evidence type="ECO:0000256" key="7">
    <source>
        <dbReference type="ARBA" id="ARBA00023136"/>
    </source>
</evidence>
<name>A0A853I0M5_9GAMM</name>
<gene>
    <name evidence="10" type="ORF">H0A36_09050</name>
</gene>
<dbReference type="GO" id="GO:0005886">
    <property type="term" value="C:plasma membrane"/>
    <property type="evidence" value="ECO:0007669"/>
    <property type="project" value="UniProtKB-SubCell"/>
</dbReference>
<feature type="transmembrane region" description="Helical" evidence="9">
    <location>
        <begin position="12"/>
        <end position="30"/>
    </location>
</feature>
<keyword evidence="3" id="KW-1003">Cell membrane</keyword>
<organism evidence="10 11">
    <name type="scientific">Spartinivicinus marinus</name>
    <dbReference type="NCBI Taxonomy" id="2994442"/>
    <lineage>
        <taxon>Bacteria</taxon>
        <taxon>Pseudomonadati</taxon>
        <taxon>Pseudomonadota</taxon>
        <taxon>Gammaproteobacteria</taxon>
        <taxon>Oceanospirillales</taxon>
        <taxon>Zooshikellaceae</taxon>
        <taxon>Spartinivicinus</taxon>
    </lineage>
</organism>
<evidence type="ECO:0000256" key="8">
    <source>
        <dbReference type="ARBA" id="ARBA00034708"/>
    </source>
</evidence>
<keyword evidence="5 9" id="KW-1133">Transmembrane helix</keyword>
<dbReference type="GO" id="GO:0005254">
    <property type="term" value="F:chloride channel activity"/>
    <property type="evidence" value="ECO:0007669"/>
    <property type="project" value="InterPro"/>
</dbReference>
<dbReference type="Proteomes" id="UP000569732">
    <property type="component" value="Unassembled WGS sequence"/>
</dbReference>
<dbReference type="PANTHER" id="PTHR33281:SF19">
    <property type="entry name" value="VOLTAGE-DEPENDENT ANION CHANNEL-FORMING PROTEIN YNEE"/>
    <property type="match status" value="1"/>
</dbReference>
<evidence type="ECO:0000256" key="6">
    <source>
        <dbReference type="ARBA" id="ARBA00023065"/>
    </source>
</evidence>
<protein>
    <recommendedName>
        <fullName evidence="12">Bestrophin</fullName>
    </recommendedName>
</protein>
<comment type="similarity">
    <text evidence="8">Belongs to the anion channel-forming bestrophin (TC 1.A.46) family.</text>
</comment>
<keyword evidence="4 9" id="KW-0812">Transmembrane</keyword>
<keyword evidence="6" id="KW-0406">Ion transport</keyword>
<evidence type="ECO:0000313" key="10">
    <source>
        <dbReference type="EMBL" id="NYZ66159.1"/>
    </source>
</evidence>
<sequence>MIKNKPFSFYTLLKGIGPELSIVFIYAIVVERIDELFKTIEIPVYLVSILGTFLSILCSFMLAQSYDRWWEARKIWGGIVNESRTLIRKVITFVGDDLAQHQHNIALRQIIWCHAMAQHLRYDKFTTVVLKYIEKENIDNHVPNTLLDLHYNEVNQLRNKRAINEIQQLQINKSLNLICDYMGQCERIKNTIFPISYKLIIKIGIYVFATILPVSINGLSAPIEIFISFMVPSLFLLIYELCDEIQAPFKNNPNSIPIENIAHKIQLNIEDMCHKKLLKHEYHEHKHYVI</sequence>
<evidence type="ECO:0000256" key="9">
    <source>
        <dbReference type="SAM" id="Phobius"/>
    </source>
</evidence>
<evidence type="ECO:0000256" key="3">
    <source>
        <dbReference type="ARBA" id="ARBA00022475"/>
    </source>
</evidence>
<comment type="subcellular location">
    <subcellularLocation>
        <location evidence="1">Cell membrane</location>
        <topology evidence="1">Multi-pass membrane protein</topology>
    </subcellularLocation>
</comment>
<evidence type="ECO:0000256" key="5">
    <source>
        <dbReference type="ARBA" id="ARBA00022989"/>
    </source>
</evidence>
<evidence type="ECO:0000256" key="1">
    <source>
        <dbReference type="ARBA" id="ARBA00004651"/>
    </source>
</evidence>
<dbReference type="InterPro" id="IPR044669">
    <property type="entry name" value="YneE/VCCN1/2-like"/>
</dbReference>
<evidence type="ECO:0000256" key="2">
    <source>
        <dbReference type="ARBA" id="ARBA00022448"/>
    </source>
</evidence>
<feature type="transmembrane region" description="Helical" evidence="9">
    <location>
        <begin position="225"/>
        <end position="242"/>
    </location>
</feature>
<feature type="transmembrane region" description="Helical" evidence="9">
    <location>
        <begin position="199"/>
        <end position="219"/>
    </location>
</feature>
<dbReference type="PANTHER" id="PTHR33281">
    <property type="entry name" value="UPF0187 PROTEIN YNEE"/>
    <property type="match status" value="1"/>
</dbReference>
<evidence type="ECO:0000313" key="11">
    <source>
        <dbReference type="Proteomes" id="UP000569732"/>
    </source>
</evidence>
<evidence type="ECO:0008006" key="12">
    <source>
        <dbReference type="Google" id="ProtNLM"/>
    </source>
</evidence>
<comment type="caution">
    <text evidence="10">The sequence shown here is derived from an EMBL/GenBank/DDBJ whole genome shotgun (WGS) entry which is preliminary data.</text>
</comment>
<dbReference type="AlphaFoldDB" id="A0A853I0M5"/>
<dbReference type="EMBL" id="JACCKB010000011">
    <property type="protein sequence ID" value="NYZ66159.1"/>
    <property type="molecule type" value="Genomic_DNA"/>
</dbReference>
<feature type="transmembrane region" description="Helical" evidence="9">
    <location>
        <begin position="42"/>
        <end position="63"/>
    </location>
</feature>
<keyword evidence="2" id="KW-0813">Transport</keyword>
<proteinExistence type="inferred from homology"/>
<accession>A0A853I0M5</accession>
<evidence type="ECO:0000256" key="4">
    <source>
        <dbReference type="ARBA" id="ARBA00022692"/>
    </source>
</evidence>
<keyword evidence="11" id="KW-1185">Reference proteome</keyword>
<dbReference type="Pfam" id="PF25539">
    <property type="entry name" value="Bestrophin_2"/>
    <property type="match status" value="1"/>
</dbReference>
<dbReference type="RefSeq" id="WP_180568191.1">
    <property type="nucleotide sequence ID" value="NZ_JACCKB010000011.1"/>
</dbReference>
<reference evidence="10 11" key="1">
    <citation type="submission" date="2020-07" db="EMBL/GenBank/DDBJ databases">
        <title>Endozoicomonas sp. nov., isolated from sediment.</title>
        <authorList>
            <person name="Gu T."/>
        </authorList>
    </citation>
    <scope>NUCLEOTIDE SEQUENCE [LARGE SCALE GENOMIC DNA]</scope>
    <source>
        <strain evidence="10 11">SM1973</strain>
    </source>
</reference>
<keyword evidence="7 9" id="KW-0472">Membrane</keyword>